<dbReference type="NCBIfam" id="NF004160">
    <property type="entry name" value="PRK05627.1-3"/>
    <property type="match status" value="1"/>
</dbReference>
<evidence type="ECO:0000313" key="17">
    <source>
        <dbReference type="EMBL" id="OKH21773.1"/>
    </source>
</evidence>
<evidence type="ECO:0000256" key="12">
    <source>
        <dbReference type="ARBA" id="ARBA00023268"/>
    </source>
</evidence>
<comment type="pathway">
    <text evidence="2 15">Cofactor biosynthesis; FAD biosynthesis; FAD from FMN: step 1/1.</text>
</comment>
<dbReference type="UniPathway" id="UPA00277">
    <property type="reaction ID" value="UER00407"/>
</dbReference>
<evidence type="ECO:0000256" key="2">
    <source>
        <dbReference type="ARBA" id="ARBA00004726"/>
    </source>
</evidence>
<comment type="catalytic activity">
    <reaction evidence="13 15">
        <text>riboflavin + ATP = FMN + ADP + H(+)</text>
        <dbReference type="Rhea" id="RHEA:14357"/>
        <dbReference type="ChEBI" id="CHEBI:15378"/>
        <dbReference type="ChEBI" id="CHEBI:30616"/>
        <dbReference type="ChEBI" id="CHEBI:57986"/>
        <dbReference type="ChEBI" id="CHEBI:58210"/>
        <dbReference type="ChEBI" id="CHEBI:456216"/>
        <dbReference type="EC" id="2.7.1.26"/>
    </reaction>
</comment>
<keyword evidence="10 15" id="KW-0274">FAD</keyword>
<name>A0A1U7HDW1_9CHRO</name>
<organism evidence="17 18">
    <name type="scientific">Chroogloeocystis siderophila 5.2 s.c.1</name>
    <dbReference type="NCBI Taxonomy" id="247279"/>
    <lineage>
        <taxon>Bacteria</taxon>
        <taxon>Bacillati</taxon>
        <taxon>Cyanobacteriota</taxon>
        <taxon>Cyanophyceae</taxon>
        <taxon>Oscillatoriophycideae</taxon>
        <taxon>Chroococcales</taxon>
        <taxon>Chroococcaceae</taxon>
        <taxon>Chroogloeocystis</taxon>
    </lineage>
</organism>
<dbReference type="Gene3D" id="3.40.50.620">
    <property type="entry name" value="HUPs"/>
    <property type="match status" value="1"/>
</dbReference>
<reference evidence="17 18" key="1">
    <citation type="submission" date="2016-11" db="EMBL/GenBank/DDBJ databases">
        <title>Draft Genome Sequences of Nine Cyanobacterial Strains from Diverse Habitats.</title>
        <authorList>
            <person name="Zhu T."/>
            <person name="Hou S."/>
            <person name="Lu X."/>
            <person name="Hess W.R."/>
        </authorList>
    </citation>
    <scope>NUCLEOTIDE SEQUENCE [LARGE SCALE GENOMIC DNA]</scope>
    <source>
        <strain evidence="17 18">5.2 s.c.1</strain>
    </source>
</reference>
<keyword evidence="7 15" id="KW-0548">Nucleotidyltransferase</keyword>
<dbReference type="EC" id="2.7.1.26" evidence="15"/>
<dbReference type="RefSeq" id="WP_073551431.1">
    <property type="nucleotide sequence ID" value="NZ_CAWMVK010000017.1"/>
</dbReference>
<dbReference type="InterPro" id="IPR015865">
    <property type="entry name" value="Riboflavin_kinase_bac/euk"/>
</dbReference>
<feature type="domain" description="Riboflavin kinase" evidence="16">
    <location>
        <begin position="207"/>
        <end position="332"/>
    </location>
</feature>
<dbReference type="AlphaFoldDB" id="A0A1U7HDW1"/>
<evidence type="ECO:0000259" key="16">
    <source>
        <dbReference type="SMART" id="SM00904"/>
    </source>
</evidence>
<keyword evidence="18" id="KW-1185">Reference proteome</keyword>
<dbReference type="GO" id="GO:0008531">
    <property type="term" value="F:riboflavin kinase activity"/>
    <property type="evidence" value="ECO:0007669"/>
    <property type="project" value="UniProtKB-UniRule"/>
</dbReference>
<dbReference type="Proteomes" id="UP000185984">
    <property type="component" value="Unassembled WGS sequence"/>
</dbReference>
<dbReference type="SUPFAM" id="SSF52374">
    <property type="entry name" value="Nucleotidylyl transferase"/>
    <property type="match status" value="1"/>
</dbReference>
<evidence type="ECO:0000256" key="7">
    <source>
        <dbReference type="ARBA" id="ARBA00022695"/>
    </source>
</evidence>
<evidence type="ECO:0000256" key="11">
    <source>
        <dbReference type="ARBA" id="ARBA00022840"/>
    </source>
</evidence>
<evidence type="ECO:0000313" key="18">
    <source>
        <dbReference type="Proteomes" id="UP000185984"/>
    </source>
</evidence>
<comment type="pathway">
    <text evidence="3 15">Cofactor biosynthesis; FMN biosynthesis; FMN from riboflavin (ATP route): step 1/1.</text>
</comment>
<evidence type="ECO:0000256" key="14">
    <source>
        <dbReference type="ARBA" id="ARBA00049494"/>
    </source>
</evidence>
<evidence type="ECO:0000256" key="13">
    <source>
        <dbReference type="ARBA" id="ARBA00047880"/>
    </source>
</evidence>
<dbReference type="GO" id="GO:0009231">
    <property type="term" value="P:riboflavin biosynthetic process"/>
    <property type="evidence" value="ECO:0007669"/>
    <property type="project" value="InterPro"/>
</dbReference>
<dbReference type="SMART" id="SM00904">
    <property type="entry name" value="Flavokinase"/>
    <property type="match status" value="1"/>
</dbReference>
<dbReference type="InterPro" id="IPR015864">
    <property type="entry name" value="FAD_synthase"/>
</dbReference>
<comment type="function">
    <text evidence="1">Catalyzes the phosphorylation of riboflavin to FMN followed by the adenylation of FMN to FAD.</text>
</comment>
<keyword evidence="4 15" id="KW-0285">Flavoprotein</keyword>
<dbReference type="GO" id="GO:0005524">
    <property type="term" value="F:ATP binding"/>
    <property type="evidence" value="ECO:0007669"/>
    <property type="project" value="UniProtKB-UniRule"/>
</dbReference>
<dbReference type="Gene3D" id="2.40.30.30">
    <property type="entry name" value="Riboflavin kinase-like"/>
    <property type="match status" value="1"/>
</dbReference>
<comment type="similarity">
    <text evidence="15">Belongs to the ribF family.</text>
</comment>
<dbReference type="FunFam" id="2.40.30.30:FF:000003">
    <property type="entry name" value="Riboflavin biosynthesis protein"/>
    <property type="match status" value="1"/>
</dbReference>
<gene>
    <name evidence="17" type="ORF">NIES1031_21175</name>
</gene>
<dbReference type="Pfam" id="PF06574">
    <property type="entry name" value="FAD_syn"/>
    <property type="match status" value="2"/>
</dbReference>
<dbReference type="GO" id="GO:0003919">
    <property type="term" value="F:FMN adenylyltransferase activity"/>
    <property type="evidence" value="ECO:0007669"/>
    <property type="project" value="UniProtKB-UniRule"/>
</dbReference>
<evidence type="ECO:0000256" key="15">
    <source>
        <dbReference type="PIRNR" id="PIRNR004491"/>
    </source>
</evidence>
<dbReference type="PANTHER" id="PTHR22749">
    <property type="entry name" value="RIBOFLAVIN KINASE/FMN ADENYLYLTRANSFERASE"/>
    <property type="match status" value="1"/>
</dbReference>
<dbReference type="GO" id="GO:0006747">
    <property type="term" value="P:FAD biosynthetic process"/>
    <property type="evidence" value="ECO:0007669"/>
    <property type="project" value="UniProtKB-UniRule"/>
</dbReference>
<keyword evidence="12" id="KW-0511">Multifunctional enzyme</keyword>
<proteinExistence type="inferred from homology"/>
<dbReference type="PIRSF" id="PIRSF004491">
    <property type="entry name" value="FAD_Synth"/>
    <property type="match status" value="1"/>
</dbReference>
<dbReference type="PANTHER" id="PTHR22749:SF6">
    <property type="entry name" value="RIBOFLAVIN KINASE"/>
    <property type="match status" value="1"/>
</dbReference>
<dbReference type="NCBIfam" id="TIGR00083">
    <property type="entry name" value="ribF"/>
    <property type="match status" value="1"/>
</dbReference>
<keyword evidence="5 15" id="KW-0288">FMN</keyword>
<dbReference type="InterPro" id="IPR023468">
    <property type="entry name" value="Riboflavin_kinase"/>
</dbReference>
<dbReference type="SUPFAM" id="SSF82114">
    <property type="entry name" value="Riboflavin kinase-like"/>
    <property type="match status" value="1"/>
</dbReference>
<dbReference type="OrthoDB" id="9803667at2"/>
<accession>A0A1U7HDW1</accession>
<dbReference type="InterPro" id="IPR014729">
    <property type="entry name" value="Rossmann-like_a/b/a_fold"/>
</dbReference>
<dbReference type="UniPathway" id="UPA00276">
    <property type="reaction ID" value="UER00406"/>
</dbReference>
<comment type="catalytic activity">
    <reaction evidence="14 15">
        <text>FMN + ATP + H(+) = FAD + diphosphate</text>
        <dbReference type="Rhea" id="RHEA:17237"/>
        <dbReference type="ChEBI" id="CHEBI:15378"/>
        <dbReference type="ChEBI" id="CHEBI:30616"/>
        <dbReference type="ChEBI" id="CHEBI:33019"/>
        <dbReference type="ChEBI" id="CHEBI:57692"/>
        <dbReference type="ChEBI" id="CHEBI:58210"/>
        <dbReference type="EC" id="2.7.7.2"/>
    </reaction>
</comment>
<evidence type="ECO:0000256" key="4">
    <source>
        <dbReference type="ARBA" id="ARBA00022630"/>
    </source>
</evidence>
<keyword evidence="9 15" id="KW-0418">Kinase</keyword>
<keyword evidence="8 15" id="KW-0547">Nucleotide-binding</keyword>
<evidence type="ECO:0000256" key="9">
    <source>
        <dbReference type="ARBA" id="ARBA00022777"/>
    </source>
</evidence>
<sequence>MWVTSSLTNALTPTAIALGNFDGIHLGHQEVIRPILHRSKNQEEVRSFLSYPLSVPADTQTPISSADRPEHIYSTVVTFNPHPQEFFTGKKRSLLTPLDEKVQQLQALGVDQLIRIPFTWNLASLSPQDFVEKILIQQLCCQQISVGENFCFGKQRTGTAKDLKAIAASFDIPVTIVPIYARGGDRISSSAIRQALENGDLQRAQELLGRPYTLTGTVVKGQQLGRTIGFPTANVAVPAEKFLPANGVYAVRVFVQGVDNHLGVMNIGVRPTVSGTHPSVEVYLFDWSGDLYGETLTVQLEKFLRPEKKFASLDELKAQIQLDCTAAKEELQGNTK</sequence>
<dbReference type="Pfam" id="PF01687">
    <property type="entry name" value="Flavokinase"/>
    <property type="match status" value="1"/>
</dbReference>
<dbReference type="NCBIfam" id="NF004162">
    <property type="entry name" value="PRK05627.1-5"/>
    <property type="match status" value="1"/>
</dbReference>
<dbReference type="EC" id="2.7.7.2" evidence="15"/>
<dbReference type="EMBL" id="MRCC01000024">
    <property type="protein sequence ID" value="OKH21773.1"/>
    <property type="molecule type" value="Genomic_DNA"/>
</dbReference>
<dbReference type="InterPro" id="IPR023465">
    <property type="entry name" value="Riboflavin_kinase_dom_sf"/>
</dbReference>
<dbReference type="GO" id="GO:0009398">
    <property type="term" value="P:FMN biosynthetic process"/>
    <property type="evidence" value="ECO:0007669"/>
    <property type="project" value="UniProtKB-UniRule"/>
</dbReference>
<comment type="caution">
    <text evidence="17">The sequence shown here is derived from an EMBL/GenBank/DDBJ whole genome shotgun (WGS) entry which is preliminary data.</text>
</comment>
<evidence type="ECO:0000256" key="10">
    <source>
        <dbReference type="ARBA" id="ARBA00022827"/>
    </source>
</evidence>
<dbReference type="InterPro" id="IPR002606">
    <property type="entry name" value="Riboflavin_kinase_bac"/>
</dbReference>
<dbReference type="STRING" id="247279.NIES1031_21175"/>
<keyword evidence="11 15" id="KW-0067">ATP-binding</keyword>
<evidence type="ECO:0000256" key="8">
    <source>
        <dbReference type="ARBA" id="ARBA00022741"/>
    </source>
</evidence>
<keyword evidence="6 15" id="KW-0808">Transferase</keyword>
<evidence type="ECO:0000256" key="5">
    <source>
        <dbReference type="ARBA" id="ARBA00022643"/>
    </source>
</evidence>
<evidence type="ECO:0000256" key="6">
    <source>
        <dbReference type="ARBA" id="ARBA00022679"/>
    </source>
</evidence>
<protein>
    <recommendedName>
        <fullName evidence="15">Riboflavin biosynthesis protein</fullName>
    </recommendedName>
    <domain>
        <recommendedName>
            <fullName evidence="15">Riboflavin kinase</fullName>
            <ecNumber evidence="15">2.7.1.26</ecNumber>
        </recommendedName>
        <alternativeName>
            <fullName evidence="15">Flavokinase</fullName>
        </alternativeName>
    </domain>
    <domain>
        <recommendedName>
            <fullName evidence="15">FMN adenylyltransferase</fullName>
            <ecNumber evidence="15">2.7.7.2</ecNumber>
        </recommendedName>
        <alternativeName>
            <fullName evidence="15">FAD pyrophosphorylase</fullName>
        </alternativeName>
        <alternativeName>
            <fullName evidence="15">FAD synthase</fullName>
        </alternativeName>
    </domain>
</protein>
<dbReference type="CDD" id="cd02064">
    <property type="entry name" value="FAD_synthetase_N"/>
    <property type="match status" value="1"/>
</dbReference>
<evidence type="ECO:0000256" key="1">
    <source>
        <dbReference type="ARBA" id="ARBA00002121"/>
    </source>
</evidence>
<evidence type="ECO:0000256" key="3">
    <source>
        <dbReference type="ARBA" id="ARBA00005201"/>
    </source>
</evidence>